<comment type="caution">
    <text evidence="1">The sequence shown here is derived from an EMBL/GenBank/DDBJ whole genome shotgun (WGS) entry which is preliminary data.</text>
</comment>
<reference evidence="1" key="1">
    <citation type="journal article" date="2015" name="Nature">
        <title>Complex archaea that bridge the gap between prokaryotes and eukaryotes.</title>
        <authorList>
            <person name="Spang A."/>
            <person name="Saw J.H."/>
            <person name="Jorgensen S.L."/>
            <person name="Zaremba-Niedzwiedzka K."/>
            <person name="Martijn J."/>
            <person name="Lind A.E."/>
            <person name="van Eijk R."/>
            <person name="Schleper C."/>
            <person name="Guy L."/>
            <person name="Ettema T.J."/>
        </authorList>
    </citation>
    <scope>NUCLEOTIDE SEQUENCE</scope>
</reference>
<protein>
    <recommendedName>
        <fullName evidence="2">Phage protein</fullName>
    </recommendedName>
</protein>
<dbReference type="AlphaFoldDB" id="A0A0F9ACB9"/>
<accession>A0A0F9ACB9</accession>
<organism evidence="1">
    <name type="scientific">marine sediment metagenome</name>
    <dbReference type="NCBI Taxonomy" id="412755"/>
    <lineage>
        <taxon>unclassified sequences</taxon>
        <taxon>metagenomes</taxon>
        <taxon>ecological metagenomes</taxon>
    </lineage>
</organism>
<dbReference type="EMBL" id="LAZR01046709">
    <property type="protein sequence ID" value="KKK95900.1"/>
    <property type="molecule type" value="Genomic_DNA"/>
</dbReference>
<proteinExistence type="predicted"/>
<evidence type="ECO:0008006" key="2">
    <source>
        <dbReference type="Google" id="ProtNLM"/>
    </source>
</evidence>
<sequence length="99" mass="11569">MKFRKKPVVIEAEQFLKDKLPYPDGVYVGGSYCSTQGGEEWCELHQLHHLIPHYKIDTLEGLHIVSHCDWIITGVQGERYPCKPDIFEQTYEEVMEECK</sequence>
<name>A0A0F9ACB9_9ZZZZ</name>
<evidence type="ECO:0000313" key="1">
    <source>
        <dbReference type="EMBL" id="KKK95900.1"/>
    </source>
</evidence>
<gene>
    <name evidence="1" type="ORF">LCGC14_2668150</name>
</gene>